<keyword evidence="3 6" id="KW-0547">Nucleotide-binding</keyword>
<dbReference type="PANTHER" id="PTHR22942">
    <property type="entry name" value="RECA/RAD51/RADA DNA STRAND-PAIRING FAMILY MEMBER"/>
    <property type="match status" value="1"/>
</dbReference>
<evidence type="ECO:0000313" key="10">
    <source>
        <dbReference type="EMBL" id="KAJ5160372.1"/>
    </source>
</evidence>
<feature type="domain" description="RecA family profile 1" evidence="8">
    <location>
        <begin position="431"/>
        <end position="602"/>
    </location>
</feature>
<dbReference type="InterPro" id="IPR020588">
    <property type="entry name" value="RecA_ATP-bd"/>
</dbReference>
<dbReference type="GO" id="GO:0000150">
    <property type="term" value="F:DNA strand exchange activity"/>
    <property type="evidence" value="ECO:0007669"/>
    <property type="project" value="InterPro"/>
</dbReference>
<dbReference type="GO" id="GO:0000730">
    <property type="term" value="P:DNA recombinase assembly"/>
    <property type="evidence" value="ECO:0007669"/>
    <property type="project" value="TreeGrafter"/>
</dbReference>
<feature type="non-terminal residue" evidence="10">
    <location>
        <position position="1"/>
    </location>
</feature>
<feature type="region of interest" description="Disordered" evidence="7">
    <location>
        <begin position="328"/>
        <end position="354"/>
    </location>
</feature>
<dbReference type="GO" id="GO:0140664">
    <property type="term" value="F:ATP-dependent DNA damage sensor activity"/>
    <property type="evidence" value="ECO:0007669"/>
    <property type="project" value="InterPro"/>
</dbReference>
<evidence type="ECO:0000256" key="7">
    <source>
        <dbReference type="SAM" id="MobiDB-lite"/>
    </source>
</evidence>
<dbReference type="FunFam" id="1.10.150.20:FF:000008">
    <property type="entry name" value="DNA repair protein RAD51 homolog"/>
    <property type="match status" value="1"/>
</dbReference>
<comment type="caution">
    <text evidence="10">The sequence shown here is derived from an EMBL/GenBank/DDBJ whole genome shotgun (WGS) entry which is preliminary data.</text>
</comment>
<dbReference type="FunFam" id="3.40.50.300:FF:000092">
    <property type="entry name" value="DNA repair protein Rad51 homolog"/>
    <property type="match status" value="1"/>
</dbReference>
<dbReference type="InterPro" id="IPR011941">
    <property type="entry name" value="DNA_recomb/repair_Rad51"/>
</dbReference>
<dbReference type="Pfam" id="PF08423">
    <property type="entry name" value="Rad51"/>
    <property type="match status" value="1"/>
</dbReference>
<dbReference type="GO" id="GO:0042802">
    <property type="term" value="F:identical protein binding"/>
    <property type="evidence" value="ECO:0007669"/>
    <property type="project" value="UniProtKB-ARBA"/>
</dbReference>
<dbReference type="PROSITE" id="PS50162">
    <property type="entry name" value="RECA_2"/>
    <property type="match status" value="1"/>
</dbReference>
<dbReference type="GO" id="GO:1990426">
    <property type="term" value="P:mitotic recombination-dependent replication fork processing"/>
    <property type="evidence" value="ECO:0007669"/>
    <property type="project" value="InterPro"/>
</dbReference>
<feature type="region of interest" description="Disordered" evidence="7">
    <location>
        <begin position="233"/>
        <end position="268"/>
    </location>
</feature>
<dbReference type="InterPro" id="IPR003593">
    <property type="entry name" value="AAA+_ATPase"/>
</dbReference>
<dbReference type="NCBIfam" id="TIGR02239">
    <property type="entry name" value="recomb_RAD51"/>
    <property type="match status" value="1"/>
</dbReference>
<dbReference type="InterPro" id="IPR010995">
    <property type="entry name" value="DNA_repair_Rad51/TF_NusA_a-hlx"/>
</dbReference>
<dbReference type="OrthoDB" id="10251254at2759"/>
<evidence type="ECO:0000259" key="9">
    <source>
        <dbReference type="PROSITE" id="PS50163"/>
    </source>
</evidence>
<dbReference type="CDD" id="cd19513">
    <property type="entry name" value="Rad51"/>
    <property type="match status" value="1"/>
</dbReference>
<dbReference type="SMART" id="SM00382">
    <property type="entry name" value="AAA"/>
    <property type="match status" value="1"/>
</dbReference>
<comment type="similarity">
    <text evidence="2">Belongs to the RecA family. RAD51 subfamily.</text>
</comment>
<keyword evidence="11" id="KW-1185">Reference proteome</keyword>
<keyword evidence="4 6" id="KW-0067">ATP-binding</keyword>
<evidence type="ECO:0000256" key="3">
    <source>
        <dbReference type="ARBA" id="ARBA00022741"/>
    </source>
</evidence>
<dbReference type="RefSeq" id="XP_056541930.1">
    <property type="nucleotide sequence ID" value="XM_056689501.1"/>
</dbReference>
<dbReference type="GO" id="GO:0003697">
    <property type="term" value="F:single-stranded DNA binding"/>
    <property type="evidence" value="ECO:0007669"/>
    <property type="project" value="InterPro"/>
</dbReference>
<dbReference type="GO" id="GO:0007131">
    <property type="term" value="P:reciprocal meiotic recombination"/>
    <property type="evidence" value="ECO:0007669"/>
    <property type="project" value="TreeGrafter"/>
</dbReference>
<dbReference type="GeneID" id="81428677"/>
<evidence type="ECO:0000259" key="8">
    <source>
        <dbReference type="PROSITE" id="PS50162"/>
    </source>
</evidence>
<evidence type="ECO:0000256" key="5">
    <source>
        <dbReference type="ARBA" id="ARBA00023242"/>
    </source>
</evidence>
<evidence type="ECO:0000256" key="2">
    <source>
        <dbReference type="ARBA" id="ARBA00007095"/>
    </source>
</evidence>
<dbReference type="GO" id="GO:0005524">
    <property type="term" value="F:ATP binding"/>
    <property type="evidence" value="ECO:0007669"/>
    <property type="project" value="UniProtKB-KW"/>
</dbReference>
<dbReference type="Gene3D" id="1.10.150.20">
    <property type="entry name" value="5' to 3' exonuclease, C-terminal subdomain"/>
    <property type="match status" value="1"/>
</dbReference>
<dbReference type="PANTHER" id="PTHR22942:SF39">
    <property type="entry name" value="DNA REPAIR PROTEIN RAD51 HOMOLOG 1"/>
    <property type="match status" value="1"/>
</dbReference>
<dbReference type="AlphaFoldDB" id="A0A9W9HWN4"/>
<reference evidence="10" key="2">
    <citation type="journal article" date="2023" name="IMA Fungus">
        <title>Comparative genomic study of the Penicillium genus elucidates a diverse pangenome and 15 lateral gene transfer events.</title>
        <authorList>
            <person name="Petersen C."/>
            <person name="Sorensen T."/>
            <person name="Nielsen M.R."/>
            <person name="Sondergaard T.E."/>
            <person name="Sorensen J.L."/>
            <person name="Fitzpatrick D.A."/>
            <person name="Frisvad J.C."/>
            <person name="Nielsen K.L."/>
        </authorList>
    </citation>
    <scope>NUCLEOTIDE SEQUENCE</scope>
    <source>
        <strain evidence="10">IBT 26290</strain>
    </source>
</reference>
<feature type="region of interest" description="Disordered" evidence="7">
    <location>
        <begin position="107"/>
        <end position="154"/>
    </location>
</feature>
<accession>A0A9W9HWN4</accession>
<dbReference type="EMBL" id="JAPQKN010000004">
    <property type="protein sequence ID" value="KAJ5160372.1"/>
    <property type="molecule type" value="Genomic_DNA"/>
</dbReference>
<dbReference type="GO" id="GO:0070192">
    <property type="term" value="P:chromosome organization involved in meiotic cell cycle"/>
    <property type="evidence" value="ECO:0007669"/>
    <property type="project" value="TreeGrafter"/>
</dbReference>
<dbReference type="NCBIfam" id="NF003301">
    <property type="entry name" value="PRK04301.1"/>
    <property type="match status" value="1"/>
</dbReference>
<name>A0A9W9HWN4_9EURO</name>
<dbReference type="InterPro" id="IPR027417">
    <property type="entry name" value="P-loop_NTPase"/>
</dbReference>
<feature type="compositionally biased region" description="Acidic residues" evidence="7">
    <location>
        <begin position="247"/>
        <end position="256"/>
    </location>
</feature>
<feature type="compositionally biased region" description="Acidic residues" evidence="7">
    <location>
        <begin position="329"/>
        <end position="345"/>
    </location>
</feature>
<dbReference type="GO" id="GO:0000794">
    <property type="term" value="C:condensed nuclear chromosome"/>
    <property type="evidence" value="ECO:0007669"/>
    <property type="project" value="TreeGrafter"/>
</dbReference>
<evidence type="ECO:0000256" key="1">
    <source>
        <dbReference type="ARBA" id="ARBA00004123"/>
    </source>
</evidence>
<evidence type="ECO:0000313" key="11">
    <source>
        <dbReference type="Proteomes" id="UP001149163"/>
    </source>
</evidence>
<proteinExistence type="inferred from homology"/>
<dbReference type="Pfam" id="PF14520">
    <property type="entry name" value="HHH_5"/>
    <property type="match status" value="1"/>
</dbReference>
<dbReference type="GO" id="GO:0006312">
    <property type="term" value="P:mitotic recombination"/>
    <property type="evidence" value="ECO:0007669"/>
    <property type="project" value="UniProtKB-ARBA"/>
</dbReference>
<dbReference type="Proteomes" id="UP001149163">
    <property type="component" value="Unassembled WGS sequence"/>
</dbReference>
<gene>
    <name evidence="10" type="ORF">N7482_007376</name>
</gene>
<feature type="domain" description="RecA family profile 2" evidence="9">
    <location>
        <begin position="611"/>
        <end position="674"/>
    </location>
</feature>
<comment type="subcellular location">
    <subcellularLocation>
        <location evidence="1">Nucleus</location>
    </subcellularLocation>
</comment>
<dbReference type="PROSITE" id="PS50163">
    <property type="entry name" value="RECA_3"/>
    <property type="match status" value="1"/>
</dbReference>
<dbReference type="Gene3D" id="3.40.50.300">
    <property type="entry name" value="P-loop containing nucleotide triphosphate hydrolases"/>
    <property type="match status" value="1"/>
</dbReference>
<evidence type="ECO:0000256" key="4">
    <source>
        <dbReference type="ARBA" id="ARBA00022840"/>
    </source>
</evidence>
<reference evidence="10" key="1">
    <citation type="submission" date="2022-11" db="EMBL/GenBank/DDBJ databases">
        <authorList>
            <person name="Petersen C."/>
        </authorList>
    </citation>
    <scope>NUCLEOTIDE SEQUENCE</scope>
    <source>
        <strain evidence="10">IBT 26290</strain>
    </source>
</reference>
<evidence type="ECO:0000256" key="6">
    <source>
        <dbReference type="RuleBase" id="RU003422"/>
    </source>
</evidence>
<dbReference type="InterPro" id="IPR013632">
    <property type="entry name" value="Rad51_C"/>
</dbReference>
<dbReference type="GO" id="GO:0042148">
    <property type="term" value="P:DNA strand invasion"/>
    <property type="evidence" value="ECO:0007669"/>
    <property type="project" value="TreeGrafter"/>
</dbReference>
<dbReference type="SUPFAM" id="SSF52540">
    <property type="entry name" value="P-loop containing nucleoside triphosphate hydrolases"/>
    <property type="match status" value="1"/>
</dbReference>
<protein>
    <submittedName>
        <fullName evidence="10">DNA recombination/repair protein RecA monomer-monomer interface</fullName>
    </submittedName>
</protein>
<keyword evidence="5" id="KW-0539">Nucleus</keyword>
<dbReference type="GO" id="GO:0000723">
    <property type="term" value="P:telomere maintenance"/>
    <property type="evidence" value="ECO:0007669"/>
    <property type="project" value="UniProtKB-ARBA"/>
</dbReference>
<dbReference type="GO" id="GO:0003690">
    <property type="term" value="F:double-stranded DNA binding"/>
    <property type="evidence" value="ECO:0007669"/>
    <property type="project" value="InterPro"/>
</dbReference>
<dbReference type="InterPro" id="IPR020587">
    <property type="entry name" value="RecA_monomer-monomer_interface"/>
</dbReference>
<feature type="compositionally biased region" description="Polar residues" evidence="7">
    <location>
        <begin position="145"/>
        <end position="154"/>
    </location>
</feature>
<sequence length="680" mass="75027">YKLCPCWTAPEAAMAFWVDWALWEKLSFTCHNAEEKGELTIIQVLVFIYASCVLAFNRWMTRRYADAEARQKEEEAELYPMLASDDVPFGARALEQGLQIEGIWVSNHNTPLPSPHQPGTPTGDRPSSPASPAPRQLPVHPPTPASSMTLESSRNTRASLPAYIRPGLSSEVDIVTANKYTYEHYVPGGIYSPVMSSKTPSSPGTFHRRIEGFVSDNKRANLHSRIWRASQAFDTKTARAGPHSPDELDLGPDGDEPGLRLAGEQQQTSRITRVLRKRSSEEFRRKMSAIFNERIHMNMPAERLQLNPTVRDGQRRHKRMSILTSVPTEPEDMTADMEPQGEYDEGGLPGPGAPTPLSALEGMAGLSARDIKLFVDAGYHTVERIAFTPKRQLEQIKGISEQKASKILAEANKLVPLGFTTATEMHARRSELISITTGSKQLDTLLGGGIETGSITEIFGEFRTGKSQICHTLAVTCQLPFDMGGGEGKCLYIDTEGTFRPVRLLAVAQRFGLVGEEVLDNVAYARAYNSDHQLQLLNQASQMMCETRFSLLIVDSATSLYRTDFNGRGELASRQTHLAKFLRTLQHLADEFGIAVVITNQVVAQVDGGPSAMFNPDPKKPIGGNIIAHASTTRLSLKKGRAETRICKIYDSPCLPESDCLFAINEDGIGDPSEKDLEKD</sequence>
<organism evidence="10 11">
    <name type="scientific">Penicillium canariense</name>
    <dbReference type="NCBI Taxonomy" id="189055"/>
    <lineage>
        <taxon>Eukaryota</taxon>
        <taxon>Fungi</taxon>
        <taxon>Dikarya</taxon>
        <taxon>Ascomycota</taxon>
        <taxon>Pezizomycotina</taxon>
        <taxon>Eurotiomycetes</taxon>
        <taxon>Eurotiomycetidae</taxon>
        <taxon>Eurotiales</taxon>
        <taxon>Aspergillaceae</taxon>
        <taxon>Penicillium</taxon>
    </lineage>
</organism>
<dbReference type="SUPFAM" id="SSF47794">
    <property type="entry name" value="Rad51 N-terminal domain-like"/>
    <property type="match status" value="1"/>
</dbReference>